<evidence type="ECO:0000313" key="1">
    <source>
        <dbReference type="EMBL" id="GME78361.1"/>
    </source>
</evidence>
<keyword evidence="2" id="KW-1185">Reference proteome</keyword>
<sequence>MAGVLCFIPVYFFYKRDEKREALLNGIYVYNSKVDGVPELVRQVEEYNANYSDGDVNVESVNASEKKDGGVQYTKKV</sequence>
<comment type="caution">
    <text evidence="1">The sequence shown here is derived from an EMBL/GenBank/DDBJ whole genome shotgun (WGS) entry which is preliminary data.</text>
</comment>
<reference evidence="1" key="1">
    <citation type="submission" date="2023-04" db="EMBL/GenBank/DDBJ databases">
        <title>Ambrosiozyma monospora NBRC 10751.</title>
        <authorList>
            <person name="Ichikawa N."/>
            <person name="Sato H."/>
            <person name="Tonouchi N."/>
        </authorList>
    </citation>
    <scope>NUCLEOTIDE SEQUENCE</scope>
    <source>
        <strain evidence="1">NBRC 10751</strain>
    </source>
</reference>
<evidence type="ECO:0000313" key="2">
    <source>
        <dbReference type="Proteomes" id="UP001165064"/>
    </source>
</evidence>
<organism evidence="1 2">
    <name type="scientific">Ambrosiozyma monospora</name>
    <name type="common">Yeast</name>
    <name type="synonym">Endomycopsis monosporus</name>
    <dbReference type="NCBI Taxonomy" id="43982"/>
    <lineage>
        <taxon>Eukaryota</taxon>
        <taxon>Fungi</taxon>
        <taxon>Dikarya</taxon>
        <taxon>Ascomycota</taxon>
        <taxon>Saccharomycotina</taxon>
        <taxon>Pichiomycetes</taxon>
        <taxon>Pichiales</taxon>
        <taxon>Pichiaceae</taxon>
        <taxon>Ambrosiozyma</taxon>
    </lineage>
</organism>
<dbReference type="Proteomes" id="UP001165064">
    <property type="component" value="Unassembled WGS sequence"/>
</dbReference>
<dbReference type="EMBL" id="BSXS01002165">
    <property type="protein sequence ID" value="GME78361.1"/>
    <property type="molecule type" value="Genomic_DNA"/>
</dbReference>
<name>A0ACB5T078_AMBMO</name>
<accession>A0ACB5T078</accession>
<proteinExistence type="predicted"/>
<protein>
    <submittedName>
        <fullName evidence="1">Unnamed protein product</fullName>
    </submittedName>
</protein>
<gene>
    <name evidence="1" type="ORF">Amon02_000340900</name>
</gene>